<evidence type="ECO:0000313" key="3">
    <source>
        <dbReference type="EMBL" id="MBF5026944.1"/>
    </source>
</evidence>
<feature type="compositionally biased region" description="Polar residues" evidence="1">
    <location>
        <begin position="198"/>
        <end position="219"/>
    </location>
</feature>
<organism evidence="3 4">
    <name type="scientific">Planobacterium oryzisoli</name>
    <dbReference type="NCBI Taxonomy" id="2771435"/>
    <lineage>
        <taxon>Bacteria</taxon>
        <taxon>Pseudomonadati</taxon>
        <taxon>Bacteroidota</taxon>
        <taxon>Flavobacteriia</taxon>
        <taxon>Flavobacteriales</taxon>
        <taxon>Weeksellaceae</taxon>
        <taxon>Chryseobacterium group</taxon>
        <taxon>Chryseobacterium</taxon>
    </lineage>
</organism>
<dbReference type="Proteomes" id="UP000694480">
    <property type="component" value="Unassembled WGS sequence"/>
</dbReference>
<accession>A0A930YV54</accession>
<keyword evidence="2" id="KW-0472">Membrane</keyword>
<comment type="caution">
    <text evidence="3">The sequence shown here is derived from an EMBL/GenBank/DDBJ whole genome shotgun (WGS) entry which is preliminary data.</text>
</comment>
<dbReference type="AlphaFoldDB" id="A0A930YV54"/>
<feature type="transmembrane region" description="Helical" evidence="2">
    <location>
        <begin position="12"/>
        <end position="33"/>
    </location>
</feature>
<keyword evidence="2" id="KW-0812">Transmembrane</keyword>
<dbReference type="RefSeq" id="WP_194738876.1">
    <property type="nucleotide sequence ID" value="NZ_JADKYY010000004.1"/>
</dbReference>
<proteinExistence type="predicted"/>
<reference evidence="3" key="1">
    <citation type="submission" date="2020-11" db="EMBL/GenBank/DDBJ databases">
        <title>Genome seq and assembly of Planobacterium sp.</title>
        <authorList>
            <person name="Chhetri G."/>
        </authorList>
    </citation>
    <scope>NUCLEOTIDE SEQUENCE</scope>
    <source>
        <strain evidence="3">GCR5</strain>
    </source>
</reference>
<keyword evidence="2" id="KW-1133">Transmembrane helix</keyword>
<keyword evidence="4" id="KW-1185">Reference proteome</keyword>
<name>A0A930YV54_9FLAO</name>
<gene>
    <name evidence="3" type="ORF">IC612_03925</name>
</gene>
<evidence type="ECO:0000313" key="4">
    <source>
        <dbReference type="Proteomes" id="UP000694480"/>
    </source>
</evidence>
<feature type="region of interest" description="Disordered" evidence="1">
    <location>
        <begin position="83"/>
        <end position="104"/>
    </location>
</feature>
<feature type="compositionally biased region" description="Polar residues" evidence="1">
    <location>
        <begin position="83"/>
        <end position="102"/>
    </location>
</feature>
<evidence type="ECO:0000256" key="2">
    <source>
        <dbReference type="SAM" id="Phobius"/>
    </source>
</evidence>
<dbReference type="EMBL" id="JADKYY010000004">
    <property type="protein sequence ID" value="MBF5026944.1"/>
    <property type="molecule type" value="Genomic_DNA"/>
</dbReference>
<protein>
    <submittedName>
        <fullName evidence="3">Uncharacterized protein</fullName>
    </submittedName>
</protein>
<sequence>MTENSMSIPTYLVALFALYGAYFISNLIYDLYFKLKGRASNESSSLYSTYEIEQEKPEQVLVEEQSLPVERSYVWEEGEEISNDLQNQRSCTQTDLSLSAGSEDQPALLLHESENEEEYNSTPETHGKEDSALEKLSFEEQEFDEKSSHHLGEKAPISNVLSGESNYMKAEPQSSVVFRPPVKEASNQKSEISEENRANAQKTLASSPRTQKGSISTTKKPVVSKERAKMENLFLESSLNEPAPKDVLEEKKLKWKKLLELSQTSVEIQNKDGQITYRSLLNAKEG</sequence>
<feature type="region of interest" description="Disordered" evidence="1">
    <location>
        <begin position="171"/>
        <end position="223"/>
    </location>
</feature>
<evidence type="ECO:0000256" key="1">
    <source>
        <dbReference type="SAM" id="MobiDB-lite"/>
    </source>
</evidence>